<dbReference type="EMBL" id="JAGIKV010000012">
    <property type="protein sequence ID" value="MBP2246884.1"/>
    <property type="molecule type" value="Genomic_DNA"/>
</dbReference>
<comment type="caution">
    <text evidence="2">The sequence shown here is derived from an EMBL/GenBank/DDBJ whole genome shotgun (WGS) entry which is preliminary data.</text>
</comment>
<dbReference type="InterPro" id="IPR025055">
    <property type="entry name" value="Ena_core"/>
</dbReference>
<keyword evidence="3" id="KW-1185">Reference proteome</keyword>
<protein>
    <recommendedName>
        <fullName evidence="1">Endospore appendages core domain-containing protein</fullName>
    </recommendedName>
</protein>
<gene>
    <name evidence="2" type="ORF">J2Z28_003535</name>
</gene>
<evidence type="ECO:0000259" key="1">
    <source>
        <dbReference type="Pfam" id="PF13157"/>
    </source>
</evidence>
<evidence type="ECO:0000313" key="3">
    <source>
        <dbReference type="Proteomes" id="UP000810207"/>
    </source>
</evidence>
<name>A0ABS4RX78_PAEXY</name>
<proteinExistence type="predicted"/>
<dbReference type="RefSeq" id="WP_211083400.1">
    <property type="nucleotide sequence ID" value="NZ_CAUSBQ010000371.1"/>
</dbReference>
<dbReference type="Pfam" id="PF13157">
    <property type="entry name" value="Enas"/>
    <property type="match status" value="1"/>
</dbReference>
<organism evidence="2 3">
    <name type="scientific">Paenibacillus xylanexedens</name>
    <dbReference type="NCBI Taxonomy" id="528191"/>
    <lineage>
        <taxon>Bacteria</taxon>
        <taxon>Bacillati</taxon>
        <taxon>Bacillota</taxon>
        <taxon>Bacilli</taxon>
        <taxon>Bacillales</taxon>
        <taxon>Paenibacillaceae</taxon>
        <taxon>Paenibacillus</taxon>
    </lineage>
</organism>
<feature type="domain" description="Endospore appendages core" evidence="1">
    <location>
        <begin position="7"/>
        <end position="113"/>
    </location>
</feature>
<accession>A0ABS4RX78</accession>
<sequence>MAQIGNCNNTVSPAVVNDAVCTTISLSDTGGTPTIIYENSSTFLINGTILIENNGVGASPTAALLIDGVQIPGFVVAPGSSRSYTAPTINTISLIGAGAGTTSIKIAFSLNYRF</sequence>
<reference evidence="2 3" key="1">
    <citation type="submission" date="2021-03" db="EMBL/GenBank/DDBJ databases">
        <title>Genomic Encyclopedia of Type Strains, Phase IV (KMG-IV): sequencing the most valuable type-strain genomes for metagenomic binning, comparative biology and taxonomic classification.</title>
        <authorList>
            <person name="Goeker M."/>
        </authorList>
    </citation>
    <scope>NUCLEOTIDE SEQUENCE [LARGE SCALE GENOMIC DNA]</scope>
    <source>
        <strain evidence="2 3">DSM 21292</strain>
    </source>
</reference>
<evidence type="ECO:0000313" key="2">
    <source>
        <dbReference type="EMBL" id="MBP2246884.1"/>
    </source>
</evidence>
<dbReference type="Proteomes" id="UP000810207">
    <property type="component" value="Unassembled WGS sequence"/>
</dbReference>